<gene>
    <name evidence="2" type="ORF">ERS852490_00518</name>
</gene>
<evidence type="ECO:0000313" key="2">
    <source>
        <dbReference type="EMBL" id="CUQ75446.1"/>
    </source>
</evidence>
<keyword evidence="1" id="KW-1133">Transmembrane helix</keyword>
<keyword evidence="1" id="KW-0472">Membrane</keyword>
<evidence type="ECO:0000256" key="1">
    <source>
        <dbReference type="SAM" id="Phobius"/>
    </source>
</evidence>
<sequence length="132" mass="14480">MKKSFKRLLSCIFIITFFLVGMCLDRANVSVPEVDSFSVSEAKVFATPEPSVSDTMPCTTEMLGLVRTSITNLTADRSSSRNVLRIFQFLLCGLCAAIGISIYFKSTGVVHDSITPSTTVTLNYIHQTDGKK</sequence>
<proteinExistence type="predicted"/>
<dbReference type="Proteomes" id="UP000095621">
    <property type="component" value="Unassembled WGS sequence"/>
</dbReference>
<evidence type="ECO:0000313" key="3">
    <source>
        <dbReference type="Proteomes" id="UP000095621"/>
    </source>
</evidence>
<keyword evidence="1" id="KW-0812">Transmembrane</keyword>
<dbReference type="EMBL" id="CZBU01000001">
    <property type="protein sequence ID" value="CUQ75446.1"/>
    <property type="molecule type" value="Genomic_DNA"/>
</dbReference>
<name>A0A174YTZ2_9FIRM</name>
<dbReference type="RefSeq" id="WP_055214454.1">
    <property type="nucleotide sequence ID" value="NZ_CZBU01000001.1"/>
</dbReference>
<organism evidence="2 3">
    <name type="scientific">Lachnospira eligens</name>
    <dbReference type="NCBI Taxonomy" id="39485"/>
    <lineage>
        <taxon>Bacteria</taxon>
        <taxon>Bacillati</taxon>
        <taxon>Bacillota</taxon>
        <taxon>Clostridia</taxon>
        <taxon>Lachnospirales</taxon>
        <taxon>Lachnospiraceae</taxon>
        <taxon>Lachnospira</taxon>
    </lineage>
</organism>
<accession>A0A174YTZ2</accession>
<reference evidence="2 3" key="1">
    <citation type="submission" date="2015-09" db="EMBL/GenBank/DDBJ databases">
        <authorList>
            <consortium name="Pathogen Informatics"/>
        </authorList>
    </citation>
    <scope>NUCLEOTIDE SEQUENCE [LARGE SCALE GENOMIC DNA]</scope>
    <source>
        <strain evidence="2 3">2789STDY5834875</strain>
    </source>
</reference>
<protein>
    <submittedName>
        <fullName evidence="2">Uncharacterized protein</fullName>
    </submittedName>
</protein>
<feature type="transmembrane region" description="Helical" evidence="1">
    <location>
        <begin position="86"/>
        <end position="104"/>
    </location>
</feature>
<dbReference type="AlphaFoldDB" id="A0A174YTZ2"/>